<dbReference type="InterPro" id="IPR013320">
    <property type="entry name" value="ConA-like_dom_sf"/>
</dbReference>
<dbReference type="SUPFAM" id="SSF48726">
    <property type="entry name" value="Immunoglobulin"/>
    <property type="match status" value="1"/>
</dbReference>
<dbReference type="Pfam" id="PF13765">
    <property type="entry name" value="PRY"/>
    <property type="match status" value="1"/>
</dbReference>
<dbReference type="STRING" id="62062.ENSHHUP00000078976"/>
<dbReference type="InterPro" id="IPR001870">
    <property type="entry name" value="B30.2/SPRY"/>
</dbReference>
<evidence type="ECO:0008006" key="5">
    <source>
        <dbReference type="Google" id="ProtNLM"/>
    </source>
</evidence>
<reference evidence="3" key="3">
    <citation type="submission" date="2025-09" db="UniProtKB">
        <authorList>
            <consortium name="Ensembl"/>
        </authorList>
    </citation>
    <scope>IDENTIFICATION</scope>
</reference>
<accession>A0A4W5QMU1</accession>
<dbReference type="Ensembl" id="ENSHHUT00000081522.1">
    <property type="protein sequence ID" value="ENSHHUP00000078976.1"/>
    <property type="gene ID" value="ENSHHUG00000046069.1"/>
</dbReference>
<dbReference type="FunFam" id="2.60.40.10:FF:001918">
    <property type="entry name" value="Immunoglobulin light 1 constant 3"/>
    <property type="match status" value="1"/>
</dbReference>
<dbReference type="PROSITE" id="PS50188">
    <property type="entry name" value="B302_SPRY"/>
    <property type="match status" value="1"/>
</dbReference>
<dbReference type="Gene3D" id="2.60.120.920">
    <property type="match status" value="1"/>
</dbReference>
<evidence type="ECO:0000259" key="2">
    <source>
        <dbReference type="PROSITE" id="PS50835"/>
    </source>
</evidence>
<sequence>MVKEKTEEMCREISSLSETIRAIEEELRAEDISFLQNYKNTVKRTQYTMPDLERVSGPLINVAKHLGNLQFKVWEKMQEIVQCTPVTLDPNTAHPRLRLSEDLTSVRDSDAIQWLPFNPERFDHLQFVLASEGFNSGTHSWLVEVGESENWTIGVITDSVQRSGLIKSGYWSVGYYEGDVRPTMTVLPPSSVELQRGKATLMCLANKGFPSDWKLSWNVDGSSSSTWEVTGSPGVLEKDGHYSWSSTLTLPVDQWKKVGSVTCEATQGSQSPLSETLRRDQCSD</sequence>
<dbReference type="SUPFAM" id="SSF49899">
    <property type="entry name" value="Concanavalin A-like lectins/glucanases"/>
    <property type="match status" value="1"/>
</dbReference>
<feature type="domain" description="B30.2/SPRY" evidence="1">
    <location>
        <begin position="66"/>
        <end position="257"/>
    </location>
</feature>
<reference evidence="4" key="1">
    <citation type="submission" date="2018-06" db="EMBL/GenBank/DDBJ databases">
        <title>Genome assembly of Danube salmon.</title>
        <authorList>
            <person name="Macqueen D.J."/>
            <person name="Gundappa M.K."/>
        </authorList>
    </citation>
    <scope>NUCLEOTIDE SEQUENCE [LARGE SCALE GENOMIC DNA]</scope>
</reference>
<dbReference type="GeneTree" id="ENSGT00970000193390"/>
<keyword evidence="4" id="KW-1185">Reference proteome</keyword>
<name>A0A4W5QMU1_9TELE</name>
<dbReference type="InterPro" id="IPR007110">
    <property type="entry name" value="Ig-like_dom"/>
</dbReference>
<dbReference type="AlphaFoldDB" id="A0A4W5QMU1"/>
<reference evidence="3" key="2">
    <citation type="submission" date="2025-08" db="UniProtKB">
        <authorList>
            <consortium name="Ensembl"/>
        </authorList>
    </citation>
    <scope>IDENTIFICATION</scope>
</reference>
<dbReference type="InterPro" id="IPR003597">
    <property type="entry name" value="Ig_C1-set"/>
</dbReference>
<dbReference type="SMART" id="SM00407">
    <property type="entry name" value="IGc1"/>
    <property type="match status" value="1"/>
</dbReference>
<proteinExistence type="predicted"/>
<protein>
    <recommendedName>
        <fullName evidence="5">Ig-like domain-containing protein</fullName>
    </recommendedName>
</protein>
<dbReference type="InterPro" id="IPR050143">
    <property type="entry name" value="TRIM/RBCC"/>
</dbReference>
<dbReference type="InterPro" id="IPR003879">
    <property type="entry name" value="Butyrophylin_SPRY"/>
</dbReference>
<dbReference type="Gene3D" id="2.60.40.10">
    <property type="entry name" value="Immunoglobulins"/>
    <property type="match status" value="1"/>
</dbReference>
<organism evidence="3 4">
    <name type="scientific">Hucho hucho</name>
    <name type="common">huchen</name>
    <dbReference type="NCBI Taxonomy" id="62062"/>
    <lineage>
        <taxon>Eukaryota</taxon>
        <taxon>Metazoa</taxon>
        <taxon>Chordata</taxon>
        <taxon>Craniata</taxon>
        <taxon>Vertebrata</taxon>
        <taxon>Euteleostomi</taxon>
        <taxon>Actinopterygii</taxon>
        <taxon>Neopterygii</taxon>
        <taxon>Teleostei</taxon>
        <taxon>Protacanthopterygii</taxon>
        <taxon>Salmoniformes</taxon>
        <taxon>Salmonidae</taxon>
        <taxon>Salmoninae</taxon>
        <taxon>Hucho</taxon>
    </lineage>
</organism>
<evidence type="ECO:0000259" key="1">
    <source>
        <dbReference type="PROSITE" id="PS50188"/>
    </source>
</evidence>
<dbReference type="InterPro" id="IPR013783">
    <property type="entry name" value="Ig-like_fold"/>
</dbReference>
<dbReference type="Pfam" id="PF07654">
    <property type="entry name" value="C1-set"/>
    <property type="match status" value="1"/>
</dbReference>
<dbReference type="Proteomes" id="UP000314982">
    <property type="component" value="Unassembled WGS sequence"/>
</dbReference>
<dbReference type="PRINTS" id="PR01407">
    <property type="entry name" value="BUTYPHLNCDUF"/>
</dbReference>
<feature type="domain" description="Ig-like" evidence="2">
    <location>
        <begin position="182"/>
        <end position="274"/>
    </location>
</feature>
<dbReference type="InterPro" id="IPR006574">
    <property type="entry name" value="PRY"/>
</dbReference>
<evidence type="ECO:0000313" key="4">
    <source>
        <dbReference type="Proteomes" id="UP000314982"/>
    </source>
</evidence>
<dbReference type="PANTHER" id="PTHR24103">
    <property type="entry name" value="E3 UBIQUITIN-PROTEIN LIGASE TRIM"/>
    <property type="match status" value="1"/>
</dbReference>
<dbReference type="InterPro" id="IPR043136">
    <property type="entry name" value="B30.2/SPRY_sf"/>
</dbReference>
<dbReference type="SMART" id="SM00589">
    <property type="entry name" value="PRY"/>
    <property type="match status" value="1"/>
</dbReference>
<dbReference type="PROSITE" id="PS50835">
    <property type="entry name" value="IG_LIKE"/>
    <property type="match status" value="1"/>
</dbReference>
<dbReference type="InterPro" id="IPR036179">
    <property type="entry name" value="Ig-like_dom_sf"/>
</dbReference>
<evidence type="ECO:0000313" key="3">
    <source>
        <dbReference type="Ensembl" id="ENSHHUP00000078976.1"/>
    </source>
</evidence>